<dbReference type="OrthoDB" id="10252405at2759"/>
<dbReference type="InterPro" id="IPR007317">
    <property type="entry name" value="GET4"/>
</dbReference>
<evidence type="ECO:0000256" key="2">
    <source>
        <dbReference type="SAM" id="MobiDB-lite"/>
    </source>
</evidence>
<evidence type="ECO:0000256" key="1">
    <source>
        <dbReference type="ARBA" id="ARBA00005351"/>
    </source>
</evidence>
<dbReference type="GO" id="GO:0045048">
    <property type="term" value="P:protein insertion into ER membrane"/>
    <property type="evidence" value="ECO:0007669"/>
    <property type="project" value="InterPro"/>
</dbReference>
<accession>A0A9W8JPW0</accession>
<evidence type="ECO:0008006" key="5">
    <source>
        <dbReference type="Google" id="ProtNLM"/>
    </source>
</evidence>
<dbReference type="EMBL" id="JANBPK010000712">
    <property type="protein sequence ID" value="KAJ2934690.1"/>
    <property type="molecule type" value="Genomic_DNA"/>
</dbReference>
<evidence type="ECO:0000313" key="3">
    <source>
        <dbReference type="EMBL" id="KAJ2934690.1"/>
    </source>
</evidence>
<feature type="region of interest" description="Disordered" evidence="2">
    <location>
        <begin position="311"/>
        <end position="336"/>
    </location>
</feature>
<proteinExistence type="inferred from homology"/>
<dbReference type="InterPro" id="IPR011990">
    <property type="entry name" value="TPR-like_helical_dom_sf"/>
</dbReference>
<dbReference type="Pfam" id="PF04190">
    <property type="entry name" value="GET4"/>
    <property type="match status" value="1"/>
</dbReference>
<dbReference type="Gene3D" id="1.25.40.10">
    <property type="entry name" value="Tetratricopeptide repeat domain"/>
    <property type="match status" value="1"/>
</dbReference>
<comment type="similarity">
    <text evidence="1">Belongs to the GET4 family.</text>
</comment>
<gene>
    <name evidence="3" type="ORF">H1R20_g2401</name>
</gene>
<dbReference type="AlphaFoldDB" id="A0A9W8JPW0"/>
<organism evidence="3 4">
    <name type="scientific">Candolleomyces eurysporus</name>
    <dbReference type="NCBI Taxonomy" id="2828524"/>
    <lineage>
        <taxon>Eukaryota</taxon>
        <taxon>Fungi</taxon>
        <taxon>Dikarya</taxon>
        <taxon>Basidiomycota</taxon>
        <taxon>Agaricomycotina</taxon>
        <taxon>Agaricomycetes</taxon>
        <taxon>Agaricomycetidae</taxon>
        <taxon>Agaricales</taxon>
        <taxon>Agaricineae</taxon>
        <taxon>Psathyrellaceae</taxon>
        <taxon>Candolleomyces</taxon>
    </lineage>
</organism>
<keyword evidence="4" id="KW-1185">Reference proteome</keyword>
<sequence length="336" mass="35476">MASSSRALNAILPQISTSPYEAHQKARTFASRYVKSGQHDTAIDVLFQSARDLLKNNQPGSGVDLAGFMLDVYDTKGESVTAESRGRLTQLIALTGPEGGWRKTLIDKGIAWSAKFGEHPAGDPDLLYYVGELLYKEGLLDAAEQHLLSSGTRDSARLLADVFLQWAGAGPGFGLFAIRGVIPYLQNGNILAAKSFIKQFVKGLPSSLTSSAVSVPVGGEGSDEVLMTAESFVNFSQLAVATCQRANGDKSKVPRECWVRLCGTYQSKGGPLALPEVRKALNEIATLFFAIPPPRSAPANPFGDIMSSFLGGGPSEAAPRRTLTPASSGGGAAGLD</sequence>
<dbReference type="PANTHER" id="PTHR12875:SF0">
    <property type="entry name" value="GOLGI TO ER TRAFFIC PROTEIN 4 HOMOLOG"/>
    <property type="match status" value="1"/>
</dbReference>
<dbReference type="PANTHER" id="PTHR12875">
    <property type="entry name" value="GOLGI TO ER TRAFFIC PROTEIN 4 HOMOLOG"/>
    <property type="match status" value="1"/>
</dbReference>
<dbReference type="GO" id="GO:0005829">
    <property type="term" value="C:cytosol"/>
    <property type="evidence" value="ECO:0007669"/>
    <property type="project" value="TreeGrafter"/>
</dbReference>
<protein>
    <recommendedName>
        <fullName evidence="5">DUF410-domain-containing protein</fullName>
    </recommendedName>
</protein>
<evidence type="ECO:0000313" key="4">
    <source>
        <dbReference type="Proteomes" id="UP001140091"/>
    </source>
</evidence>
<reference evidence="3" key="1">
    <citation type="submission" date="2022-06" db="EMBL/GenBank/DDBJ databases">
        <title>Genome Sequence of Candolleomyces eurysporus.</title>
        <authorList>
            <person name="Buettner E."/>
        </authorList>
    </citation>
    <scope>NUCLEOTIDE SEQUENCE</scope>
    <source>
        <strain evidence="3">VTCC 930004</strain>
    </source>
</reference>
<comment type="caution">
    <text evidence="3">The sequence shown here is derived from an EMBL/GenBank/DDBJ whole genome shotgun (WGS) entry which is preliminary data.</text>
</comment>
<feature type="non-terminal residue" evidence="3">
    <location>
        <position position="1"/>
    </location>
</feature>
<name>A0A9W8JPW0_9AGAR</name>
<dbReference type="Proteomes" id="UP001140091">
    <property type="component" value="Unassembled WGS sequence"/>
</dbReference>